<dbReference type="AlphaFoldDB" id="A0A286TBF4"/>
<dbReference type="EMBL" id="AP018131">
    <property type="protein sequence ID" value="BBA47692.1"/>
    <property type="molecule type" value="Genomic_DNA"/>
</dbReference>
<organism evidence="1 2">
    <name type="scientific">Bifidobacterium bifidum LMG 13195</name>
    <dbReference type="NCBI Taxonomy" id="1207542"/>
    <lineage>
        <taxon>Bacteria</taxon>
        <taxon>Bacillati</taxon>
        <taxon>Actinomycetota</taxon>
        <taxon>Actinomycetes</taxon>
        <taxon>Bifidobacteriales</taxon>
        <taxon>Bifidobacteriaceae</taxon>
        <taxon>Bifidobacterium</taxon>
    </lineage>
</organism>
<protein>
    <submittedName>
        <fullName evidence="1">Uncharacterized protein</fullName>
    </submittedName>
</protein>
<sequence>MSITINGVKPGTATLTIRAGTQSVDAPVTVRENLRRWLPMPATMFGVTYADARLRVRLCKTNQSPTPVGLLL</sequence>
<reference evidence="1 2" key="1">
    <citation type="journal article" date="2017" name="Biosci. Biotechnol. Biochem.">
        <title>Identification and characterization of a sulfoglycosidase from Bifidobacterium bifidum implicated in mucin glycan utilization.</title>
        <authorList>
            <person name="Katoh T."/>
            <person name="Maeshibu T."/>
            <person name="Kikkawa K."/>
            <person name="Gotoh A."/>
            <person name="Tomabechi Y."/>
            <person name="Nakamura M."/>
            <person name="Liao W.-H."/>
            <person name="Yamaguchi M."/>
            <person name="Ashida H."/>
            <person name="Yamamoto K."/>
            <person name="Katayama T."/>
        </authorList>
    </citation>
    <scope>NUCLEOTIDE SEQUENCE [LARGE SCALE GENOMIC DNA]</scope>
    <source>
        <strain evidence="1 2">JCM 7004</strain>
    </source>
</reference>
<proteinExistence type="predicted"/>
<gene>
    <name evidence="1" type="ORF">BBJK_00977</name>
</gene>
<accession>A0A286TBF4</accession>
<evidence type="ECO:0000313" key="1">
    <source>
        <dbReference type="EMBL" id="BBA47692.1"/>
    </source>
</evidence>
<name>A0A286TBF4_BIFBI</name>
<dbReference type="Proteomes" id="UP000262177">
    <property type="component" value="Chromosome"/>
</dbReference>
<evidence type="ECO:0000313" key="2">
    <source>
        <dbReference type="Proteomes" id="UP000262177"/>
    </source>
</evidence>